<dbReference type="InParanoid" id="A0A540VI87"/>
<evidence type="ECO:0000313" key="6">
    <source>
        <dbReference type="Proteomes" id="UP000317371"/>
    </source>
</evidence>
<keyword evidence="6" id="KW-1185">Reference proteome</keyword>
<dbReference type="PROSITE" id="PS50949">
    <property type="entry name" value="HTH_GNTR"/>
    <property type="match status" value="1"/>
</dbReference>
<dbReference type="InterPro" id="IPR036390">
    <property type="entry name" value="WH_DNA-bd_sf"/>
</dbReference>
<dbReference type="Gene3D" id="1.10.10.10">
    <property type="entry name" value="Winged helix-like DNA-binding domain superfamily/Winged helix DNA-binding domain"/>
    <property type="match status" value="1"/>
</dbReference>
<organism evidence="5 6">
    <name type="scientific">Litorilinea aerophila</name>
    <dbReference type="NCBI Taxonomy" id="1204385"/>
    <lineage>
        <taxon>Bacteria</taxon>
        <taxon>Bacillati</taxon>
        <taxon>Chloroflexota</taxon>
        <taxon>Caldilineae</taxon>
        <taxon>Caldilineales</taxon>
        <taxon>Caldilineaceae</taxon>
        <taxon>Litorilinea</taxon>
    </lineage>
</organism>
<dbReference type="Pfam" id="PF00392">
    <property type="entry name" value="GntR"/>
    <property type="match status" value="1"/>
</dbReference>
<dbReference type="RefSeq" id="WP_141609546.1">
    <property type="nucleotide sequence ID" value="NZ_VIGC02000008.1"/>
</dbReference>
<dbReference type="InterPro" id="IPR036388">
    <property type="entry name" value="WH-like_DNA-bd_sf"/>
</dbReference>
<evidence type="ECO:0000313" key="5">
    <source>
        <dbReference type="EMBL" id="TQE96401.1"/>
    </source>
</evidence>
<dbReference type="PANTHER" id="PTHR43537">
    <property type="entry name" value="TRANSCRIPTIONAL REGULATOR, GNTR FAMILY"/>
    <property type="match status" value="1"/>
</dbReference>
<dbReference type="InterPro" id="IPR000524">
    <property type="entry name" value="Tscrpt_reg_HTH_GntR"/>
</dbReference>
<dbReference type="SUPFAM" id="SSF48008">
    <property type="entry name" value="GntR ligand-binding domain-like"/>
    <property type="match status" value="1"/>
</dbReference>
<keyword evidence="1" id="KW-0805">Transcription regulation</keyword>
<dbReference type="SMART" id="SM00895">
    <property type="entry name" value="FCD"/>
    <property type="match status" value="1"/>
</dbReference>
<sequence length="227" mass="26327">MTTIVETTSLSEQIEDALKAEILAGRYRPGQRISPDELRDRWGVSITPVRDAIRRLESIGLVKVLPRRGVYVATIDKKSFKNIFDLRIALECLAIETAALLIPDEKIEEAYHYYREAERQLRETGDRTLLIERDHTLHDLIIEYCDNPKLQEIMRDLHDLNVWARATLVARHPDSYEQALPEHLEIMEALRARDVEAARQRLRTHLENAFRRAYEDWNGGNGESDSP</sequence>
<dbReference type="EMBL" id="VIGC01000008">
    <property type="protein sequence ID" value="TQE96401.1"/>
    <property type="molecule type" value="Genomic_DNA"/>
</dbReference>
<dbReference type="OrthoDB" id="9781630at2"/>
<protein>
    <submittedName>
        <fullName evidence="5">GntR family transcriptional regulator</fullName>
    </submittedName>
</protein>
<dbReference type="PANTHER" id="PTHR43537:SF45">
    <property type="entry name" value="GNTR FAMILY REGULATORY PROTEIN"/>
    <property type="match status" value="1"/>
</dbReference>
<name>A0A540VI87_9CHLR</name>
<dbReference type="GO" id="GO:0003700">
    <property type="term" value="F:DNA-binding transcription factor activity"/>
    <property type="evidence" value="ECO:0007669"/>
    <property type="project" value="InterPro"/>
</dbReference>
<proteinExistence type="predicted"/>
<evidence type="ECO:0000259" key="4">
    <source>
        <dbReference type="PROSITE" id="PS50949"/>
    </source>
</evidence>
<evidence type="ECO:0000256" key="3">
    <source>
        <dbReference type="ARBA" id="ARBA00023163"/>
    </source>
</evidence>
<feature type="domain" description="HTH gntR-type" evidence="4">
    <location>
        <begin position="8"/>
        <end position="75"/>
    </location>
</feature>
<dbReference type="CDD" id="cd07377">
    <property type="entry name" value="WHTH_GntR"/>
    <property type="match status" value="1"/>
</dbReference>
<evidence type="ECO:0000256" key="1">
    <source>
        <dbReference type="ARBA" id="ARBA00023015"/>
    </source>
</evidence>
<evidence type="ECO:0000256" key="2">
    <source>
        <dbReference type="ARBA" id="ARBA00023125"/>
    </source>
</evidence>
<reference evidence="5 6" key="1">
    <citation type="submission" date="2019-06" db="EMBL/GenBank/DDBJ databases">
        <title>Genome sequence of Litorilinea aerophila BAA-2444.</title>
        <authorList>
            <person name="Maclea K.S."/>
            <person name="Maurais E.G."/>
            <person name="Iannazzi L.C."/>
        </authorList>
    </citation>
    <scope>NUCLEOTIDE SEQUENCE [LARGE SCALE GENOMIC DNA]</scope>
    <source>
        <strain evidence="5 6">ATCC BAA-2444</strain>
    </source>
</reference>
<keyword evidence="3" id="KW-0804">Transcription</keyword>
<comment type="caution">
    <text evidence="5">The sequence shown here is derived from an EMBL/GenBank/DDBJ whole genome shotgun (WGS) entry which is preliminary data.</text>
</comment>
<dbReference type="GO" id="GO:0003677">
    <property type="term" value="F:DNA binding"/>
    <property type="evidence" value="ECO:0007669"/>
    <property type="project" value="UniProtKB-KW"/>
</dbReference>
<keyword evidence="2" id="KW-0238">DNA-binding</keyword>
<dbReference type="AlphaFoldDB" id="A0A540VI87"/>
<dbReference type="Gene3D" id="1.20.120.530">
    <property type="entry name" value="GntR ligand-binding domain-like"/>
    <property type="match status" value="1"/>
</dbReference>
<dbReference type="FunCoup" id="A0A540VI87">
    <property type="interactions" value="83"/>
</dbReference>
<accession>A0A540VI87</accession>
<dbReference type="InterPro" id="IPR011711">
    <property type="entry name" value="GntR_C"/>
</dbReference>
<dbReference type="Proteomes" id="UP000317371">
    <property type="component" value="Unassembled WGS sequence"/>
</dbReference>
<dbReference type="Pfam" id="PF07729">
    <property type="entry name" value="FCD"/>
    <property type="match status" value="1"/>
</dbReference>
<dbReference type="SUPFAM" id="SSF46785">
    <property type="entry name" value="Winged helix' DNA-binding domain"/>
    <property type="match status" value="1"/>
</dbReference>
<dbReference type="InterPro" id="IPR008920">
    <property type="entry name" value="TF_FadR/GntR_C"/>
</dbReference>
<gene>
    <name evidence="5" type="ORF">FKZ61_07895</name>
</gene>
<dbReference type="SMART" id="SM00345">
    <property type="entry name" value="HTH_GNTR"/>
    <property type="match status" value="1"/>
</dbReference>